<dbReference type="Pfam" id="PF03992">
    <property type="entry name" value="ABM"/>
    <property type="match status" value="1"/>
</dbReference>
<reference evidence="3 4" key="1">
    <citation type="submission" date="2018-09" db="EMBL/GenBank/DDBJ databases">
        <title>YIM PH 21725 draft genome.</title>
        <authorList>
            <person name="Miao C."/>
        </authorList>
    </citation>
    <scope>NUCLEOTIDE SEQUENCE [LARGE SCALE GENOMIC DNA]</scope>
    <source>
        <strain evidence="4">YIM PH21725</strain>
    </source>
</reference>
<dbReference type="Gene3D" id="3.30.70.100">
    <property type="match status" value="1"/>
</dbReference>
<comment type="caution">
    <text evidence="3">The sequence shown here is derived from an EMBL/GenBank/DDBJ whole genome shotgun (WGS) entry which is preliminary data.</text>
</comment>
<evidence type="ECO:0000313" key="3">
    <source>
        <dbReference type="EMBL" id="RJQ81903.1"/>
    </source>
</evidence>
<gene>
    <name evidence="3" type="ORF">D5S19_22565</name>
</gene>
<dbReference type="EMBL" id="QZFV01000105">
    <property type="protein sequence ID" value="RJQ81903.1"/>
    <property type="molecule type" value="Genomic_DNA"/>
</dbReference>
<feature type="domain" description="ABM" evidence="2">
    <location>
        <begin position="71"/>
        <end position="161"/>
    </location>
</feature>
<proteinExistence type="predicted"/>
<dbReference type="AlphaFoldDB" id="A0A419HXV7"/>
<organism evidence="3 4">
    <name type="scientific">Amycolatopsis panacis</name>
    <dbReference type="NCBI Taxonomy" id="2340917"/>
    <lineage>
        <taxon>Bacteria</taxon>
        <taxon>Bacillati</taxon>
        <taxon>Actinomycetota</taxon>
        <taxon>Actinomycetes</taxon>
        <taxon>Pseudonocardiales</taxon>
        <taxon>Pseudonocardiaceae</taxon>
        <taxon>Amycolatopsis</taxon>
    </lineage>
</organism>
<feature type="region of interest" description="Disordered" evidence="1">
    <location>
        <begin position="1"/>
        <end position="61"/>
    </location>
</feature>
<keyword evidence="4" id="KW-1185">Reference proteome</keyword>
<dbReference type="Proteomes" id="UP000285112">
    <property type="component" value="Unassembled WGS sequence"/>
</dbReference>
<name>A0A419HXV7_9PSEU</name>
<feature type="compositionally biased region" description="Low complexity" evidence="1">
    <location>
        <begin position="33"/>
        <end position="51"/>
    </location>
</feature>
<evidence type="ECO:0000313" key="4">
    <source>
        <dbReference type="Proteomes" id="UP000285112"/>
    </source>
</evidence>
<dbReference type="PROSITE" id="PS51725">
    <property type="entry name" value="ABM"/>
    <property type="match status" value="1"/>
</dbReference>
<dbReference type="InterPro" id="IPR007138">
    <property type="entry name" value="ABM_dom"/>
</dbReference>
<protein>
    <recommendedName>
        <fullName evidence="2">ABM domain-containing protein</fullName>
    </recommendedName>
</protein>
<evidence type="ECO:0000256" key="1">
    <source>
        <dbReference type="SAM" id="MobiDB-lite"/>
    </source>
</evidence>
<feature type="compositionally biased region" description="Low complexity" evidence="1">
    <location>
        <begin position="1"/>
        <end position="20"/>
    </location>
</feature>
<accession>A0A419HXV7</accession>
<dbReference type="InterPro" id="IPR011008">
    <property type="entry name" value="Dimeric_a/b-barrel"/>
</dbReference>
<evidence type="ECO:0000259" key="2">
    <source>
        <dbReference type="PROSITE" id="PS51725"/>
    </source>
</evidence>
<dbReference type="SUPFAM" id="SSF54909">
    <property type="entry name" value="Dimeric alpha+beta barrel"/>
    <property type="match status" value="1"/>
</dbReference>
<sequence>MSKSPDSASRDTAATSTRAPFRNSRPSTKHPSRSTPCTTPRRLPRRCGCPSASPEQPIRVEESTVSQVSELVVIAQLRAKPGQGPELLSLLSDLAAEVLRTEPGTLRYAFLVEPDTDPLRVTVIEGYASRAAADAHNTGVLTNYLPRLLELLDVAPVTVELQPAEMKVSTDDEAAVARLSV</sequence>